<evidence type="ECO:0000256" key="1">
    <source>
        <dbReference type="ARBA" id="ARBA00005059"/>
    </source>
</evidence>
<dbReference type="SUPFAM" id="SSF69742">
    <property type="entry name" value="Glutamyl tRNA-reductase catalytic, N-terminal domain"/>
    <property type="match status" value="1"/>
</dbReference>
<feature type="domain" description="Tetrapyrrole biosynthesis glutamyl-tRNA reductase dimerisation" evidence="14">
    <location>
        <begin position="326"/>
        <end position="425"/>
    </location>
</feature>
<dbReference type="Pfam" id="PF00745">
    <property type="entry name" value="GlutR_dimer"/>
    <property type="match status" value="1"/>
</dbReference>
<comment type="pathway">
    <text evidence="1 8 13">Porphyrin-containing compound metabolism; protoporphyrin-IX biosynthesis; 5-aminolevulinate from L-glutamyl-tRNA(Glu): step 1/2.</text>
</comment>
<comment type="miscellaneous">
    <text evidence="8">During catalysis, the active site Cys acts as a nucleophile attacking the alpha-carbonyl group of tRNA-bound glutamate with the formation of a thioester intermediate between enzyme and glutamate, and the concomitant release of tRNA(Glu). The thioester intermediate is finally reduced by direct hydride transfer from NADPH, to form the product GSA.</text>
</comment>
<evidence type="ECO:0000259" key="15">
    <source>
        <dbReference type="Pfam" id="PF01488"/>
    </source>
</evidence>
<dbReference type="Proteomes" id="UP000006860">
    <property type="component" value="Chromosome"/>
</dbReference>
<dbReference type="Pfam" id="PF01488">
    <property type="entry name" value="Shikimate_DH"/>
    <property type="match status" value="1"/>
</dbReference>
<evidence type="ECO:0000313" key="17">
    <source>
        <dbReference type="EMBL" id="ADY57663.1"/>
    </source>
</evidence>
<dbReference type="UniPathway" id="UPA00251">
    <property type="reaction ID" value="UER00316"/>
</dbReference>
<feature type="domain" description="Glutamyl-tRNA reductase N-terminal" evidence="16">
    <location>
        <begin position="8"/>
        <end position="159"/>
    </location>
</feature>
<feature type="binding site" evidence="8 10">
    <location>
        <begin position="117"/>
        <end position="119"/>
    </location>
    <ligand>
        <name>substrate</name>
    </ligand>
</feature>
<reference evidence="18" key="1">
    <citation type="submission" date="2011-02" db="EMBL/GenBank/DDBJ databases">
        <title>The complete genome of Planctomyces brasiliensis DSM 5305.</title>
        <authorList>
            <person name="Lucas S."/>
            <person name="Copeland A."/>
            <person name="Lapidus A."/>
            <person name="Bruce D."/>
            <person name="Goodwin L."/>
            <person name="Pitluck S."/>
            <person name="Kyrpides N."/>
            <person name="Mavromatis K."/>
            <person name="Pagani I."/>
            <person name="Ivanova N."/>
            <person name="Ovchinnikova G."/>
            <person name="Lu M."/>
            <person name="Detter J.C."/>
            <person name="Han C."/>
            <person name="Land M."/>
            <person name="Hauser L."/>
            <person name="Markowitz V."/>
            <person name="Cheng J.-F."/>
            <person name="Hugenholtz P."/>
            <person name="Woyke T."/>
            <person name="Wu D."/>
            <person name="Tindall B."/>
            <person name="Pomrenke H.G."/>
            <person name="Brambilla E."/>
            <person name="Klenk H.-P."/>
            <person name="Eisen J.A."/>
        </authorList>
    </citation>
    <scope>NUCLEOTIDE SEQUENCE [LARGE SCALE GENOMIC DNA]</scope>
    <source>
        <strain evidence="18">ATCC 49424 / DSM 5305 / JCM 21570 / NBRC 103401 / IFAM 1448</strain>
    </source>
</reference>
<feature type="site" description="Important for activity" evidence="8 12">
    <location>
        <position position="102"/>
    </location>
</feature>
<evidence type="ECO:0000256" key="12">
    <source>
        <dbReference type="PIRSR" id="PIRSR000445-4"/>
    </source>
</evidence>
<dbReference type="Gene3D" id="3.30.460.30">
    <property type="entry name" value="Glutamyl-tRNA reductase, N-terminal domain"/>
    <property type="match status" value="1"/>
</dbReference>
<dbReference type="InterPro" id="IPR036453">
    <property type="entry name" value="GluRdtase_dimer_dom_sf"/>
</dbReference>
<comment type="domain">
    <text evidence="8">Possesses an unusual extended V-shaped dimeric structure with each monomer consisting of three distinct domains arranged along a curved 'spinal' alpha-helix. The N-terminal catalytic domain specifically recognizes the glutamate moiety of the substrate. The second domain is the NADPH-binding domain, and the third C-terminal domain is responsible for dimerization.</text>
</comment>
<evidence type="ECO:0000259" key="16">
    <source>
        <dbReference type="Pfam" id="PF05201"/>
    </source>
</evidence>
<feature type="binding site" evidence="8 10">
    <location>
        <begin position="50"/>
        <end position="53"/>
    </location>
    <ligand>
        <name>substrate</name>
    </ligand>
</feature>
<comment type="subunit">
    <text evidence="8">Homodimer.</text>
</comment>
<dbReference type="InterPro" id="IPR000343">
    <property type="entry name" value="4pyrrol_synth_GluRdtase"/>
</dbReference>
<dbReference type="InterPro" id="IPR036291">
    <property type="entry name" value="NAD(P)-bd_dom_sf"/>
</dbReference>
<evidence type="ECO:0000256" key="5">
    <source>
        <dbReference type="ARBA" id="ARBA00023002"/>
    </source>
</evidence>
<evidence type="ECO:0000256" key="7">
    <source>
        <dbReference type="ARBA" id="ARBA00047464"/>
    </source>
</evidence>
<accession>F0SLI0</accession>
<dbReference type="NCBIfam" id="TIGR01035">
    <property type="entry name" value="hemA"/>
    <property type="match status" value="1"/>
</dbReference>
<evidence type="ECO:0000256" key="11">
    <source>
        <dbReference type="PIRSR" id="PIRSR000445-3"/>
    </source>
</evidence>
<dbReference type="HAMAP" id="MF_00087">
    <property type="entry name" value="Glu_tRNA_reductase"/>
    <property type="match status" value="1"/>
</dbReference>
<keyword evidence="6 8" id="KW-0627">Porphyrin biosynthesis</keyword>
<dbReference type="Pfam" id="PF05201">
    <property type="entry name" value="GlutR_N"/>
    <property type="match status" value="1"/>
</dbReference>
<dbReference type="GO" id="GO:0050661">
    <property type="term" value="F:NADP binding"/>
    <property type="evidence" value="ECO:0007669"/>
    <property type="project" value="InterPro"/>
</dbReference>
<comment type="function">
    <text evidence="8">Catalyzes the NADPH-dependent reduction of glutamyl-tRNA(Glu) to glutamate 1-semialdehyde (GSA).</text>
</comment>
<comment type="catalytic activity">
    <reaction evidence="7 8 13">
        <text>(S)-4-amino-5-oxopentanoate + tRNA(Glu) + NADP(+) = L-glutamyl-tRNA(Glu) + NADPH + H(+)</text>
        <dbReference type="Rhea" id="RHEA:12344"/>
        <dbReference type="Rhea" id="RHEA-COMP:9663"/>
        <dbReference type="Rhea" id="RHEA-COMP:9680"/>
        <dbReference type="ChEBI" id="CHEBI:15378"/>
        <dbReference type="ChEBI" id="CHEBI:57501"/>
        <dbReference type="ChEBI" id="CHEBI:57783"/>
        <dbReference type="ChEBI" id="CHEBI:58349"/>
        <dbReference type="ChEBI" id="CHEBI:78442"/>
        <dbReference type="ChEBI" id="CHEBI:78520"/>
        <dbReference type="EC" id="1.2.1.70"/>
    </reaction>
</comment>
<organism evidence="17 18">
    <name type="scientific">Rubinisphaera brasiliensis (strain ATCC 49424 / DSM 5305 / JCM 21570 / IAM 15109 / NBRC 103401 / IFAM 1448)</name>
    <name type="common">Planctomyces brasiliensis</name>
    <dbReference type="NCBI Taxonomy" id="756272"/>
    <lineage>
        <taxon>Bacteria</taxon>
        <taxon>Pseudomonadati</taxon>
        <taxon>Planctomycetota</taxon>
        <taxon>Planctomycetia</taxon>
        <taxon>Planctomycetales</taxon>
        <taxon>Planctomycetaceae</taxon>
        <taxon>Rubinisphaera</taxon>
    </lineage>
</organism>
<evidence type="ECO:0000256" key="6">
    <source>
        <dbReference type="ARBA" id="ARBA00023244"/>
    </source>
</evidence>
<evidence type="ECO:0000256" key="2">
    <source>
        <dbReference type="ARBA" id="ARBA00005916"/>
    </source>
</evidence>
<evidence type="ECO:0000256" key="4">
    <source>
        <dbReference type="ARBA" id="ARBA00022857"/>
    </source>
</evidence>
<dbReference type="Gene3D" id="3.40.50.720">
    <property type="entry name" value="NAD(P)-binding Rossmann-like Domain"/>
    <property type="match status" value="1"/>
</dbReference>
<dbReference type="AlphaFoldDB" id="F0SLI0"/>
<evidence type="ECO:0000256" key="10">
    <source>
        <dbReference type="PIRSR" id="PIRSR000445-2"/>
    </source>
</evidence>
<evidence type="ECO:0000256" key="13">
    <source>
        <dbReference type="RuleBase" id="RU000584"/>
    </source>
</evidence>
<dbReference type="CDD" id="cd05213">
    <property type="entry name" value="NAD_bind_Glutamyl_tRNA_reduct"/>
    <property type="match status" value="1"/>
</dbReference>
<proteinExistence type="inferred from homology"/>
<dbReference type="PANTHER" id="PTHR43013:SF1">
    <property type="entry name" value="GLUTAMYL-TRNA REDUCTASE"/>
    <property type="match status" value="1"/>
</dbReference>
<dbReference type="GO" id="GO:0008883">
    <property type="term" value="F:glutamyl-tRNA reductase activity"/>
    <property type="evidence" value="ECO:0007669"/>
    <property type="project" value="UniProtKB-UniRule"/>
</dbReference>
<dbReference type="PANTHER" id="PTHR43013">
    <property type="entry name" value="GLUTAMYL-TRNA REDUCTASE"/>
    <property type="match status" value="1"/>
</dbReference>
<feature type="binding site" evidence="8 11">
    <location>
        <begin position="193"/>
        <end position="198"/>
    </location>
    <ligand>
        <name>NADP(+)</name>
        <dbReference type="ChEBI" id="CHEBI:58349"/>
    </ligand>
</feature>
<dbReference type="PIRSF" id="PIRSF000445">
    <property type="entry name" value="4pyrrol_synth_GluRdtase"/>
    <property type="match status" value="1"/>
</dbReference>
<keyword evidence="4 8" id="KW-0521">NADP</keyword>
<dbReference type="EC" id="1.2.1.70" evidence="3 8"/>
<evidence type="ECO:0000256" key="3">
    <source>
        <dbReference type="ARBA" id="ARBA00012970"/>
    </source>
</evidence>
<dbReference type="InterPro" id="IPR015896">
    <property type="entry name" value="4pyrrol_synth_GluRdtase_dimer"/>
</dbReference>
<dbReference type="EMBL" id="CP002546">
    <property type="protein sequence ID" value="ADY57663.1"/>
    <property type="molecule type" value="Genomic_DNA"/>
</dbReference>
<evidence type="ECO:0000259" key="14">
    <source>
        <dbReference type="Pfam" id="PF00745"/>
    </source>
</evidence>
<feature type="domain" description="Quinate/shikimate 5-dehydrogenase/glutamyl-tRNA reductase" evidence="15">
    <location>
        <begin position="177"/>
        <end position="311"/>
    </location>
</feature>
<dbReference type="InterPro" id="IPR015895">
    <property type="entry name" value="4pyrrol_synth_GluRdtase_N"/>
</dbReference>
<keyword evidence="18" id="KW-1185">Reference proteome</keyword>
<gene>
    <name evidence="8" type="primary">hemA</name>
    <name evidence="17" type="ordered locus">Plabr_0031</name>
</gene>
<keyword evidence="5 8" id="KW-0560">Oxidoreductase</keyword>
<evidence type="ECO:0000256" key="8">
    <source>
        <dbReference type="HAMAP-Rule" id="MF_00087"/>
    </source>
</evidence>
<dbReference type="FunFam" id="3.30.460.30:FF:000001">
    <property type="entry name" value="Glutamyl-tRNA reductase"/>
    <property type="match status" value="1"/>
</dbReference>
<dbReference type="OrthoDB" id="110209at2"/>
<dbReference type="RefSeq" id="WP_013626407.1">
    <property type="nucleotide sequence ID" value="NC_015174.1"/>
</dbReference>
<comment type="similarity">
    <text evidence="2 8 13">Belongs to the glutamyl-tRNA reductase family.</text>
</comment>
<feature type="binding site" evidence="8 10">
    <location>
        <position position="123"/>
    </location>
    <ligand>
        <name>substrate</name>
    </ligand>
</feature>
<name>F0SLI0_RUBBR</name>
<dbReference type="InterPro" id="IPR036343">
    <property type="entry name" value="GluRdtase_N_sf"/>
</dbReference>
<dbReference type="KEGG" id="pbs:Plabr_0031"/>
<dbReference type="STRING" id="756272.Plabr_0031"/>
<dbReference type="GO" id="GO:0019353">
    <property type="term" value="P:protoporphyrinogen IX biosynthetic process from glutamate"/>
    <property type="evidence" value="ECO:0007669"/>
    <property type="project" value="TreeGrafter"/>
</dbReference>
<evidence type="ECO:0000256" key="9">
    <source>
        <dbReference type="PIRSR" id="PIRSR000445-1"/>
    </source>
</evidence>
<evidence type="ECO:0000313" key="18">
    <source>
        <dbReference type="Proteomes" id="UP000006860"/>
    </source>
</evidence>
<dbReference type="InterPro" id="IPR006151">
    <property type="entry name" value="Shikm_DH/Glu-tRNA_Rdtase"/>
</dbReference>
<feature type="binding site" evidence="8 10">
    <location>
        <position position="112"/>
    </location>
    <ligand>
        <name>substrate</name>
    </ligand>
</feature>
<dbReference type="HOGENOM" id="CLU_035113_2_2_0"/>
<protein>
    <recommendedName>
        <fullName evidence="3 8">Glutamyl-tRNA reductase</fullName>
        <shortName evidence="8">GluTR</shortName>
        <ecNumber evidence="3 8">1.2.1.70</ecNumber>
    </recommendedName>
</protein>
<feature type="active site" description="Nucleophile" evidence="8 9">
    <location>
        <position position="51"/>
    </location>
</feature>
<sequence length="427" mass="48583">MNVRVVYCNHETAGLAVRERLAFSSEERFRSAYTELAARFPAVETVIVSTCNRIEMYFASEERGALPSQEDIARFLSEFHQVPLDDFYSDLRHETEQEAVQHLFLVACSLDSMVLGEAQIVNQIKDAYQRAADVDSVGPIMHHLFQSAMSIASKVRTETKLSEGRISIASVAVGEFGKSIFERFDDKAVLILGAGEMAEETLRYLTDEGVTNITVANRNVERGRALADKWGGTAVPFDGWEELLNRTDVIVSTTGATEPIITADRFATLRKRRGFQRTLFILDLGAPRDFDPAIVAIDDNVFLYDIDNLEETCARNRKARTREIDKAVELVNRSTQQFMHEFYHRRTGPVVQQLRETWHTVGQQELDRLFRKLDHLDESDKHQIELTMSRIVNKLLHPPLETIKHQSREGTPHTLLETVKQLFGLSE</sequence>
<dbReference type="SUPFAM" id="SSF69075">
    <property type="entry name" value="Glutamyl tRNA-reductase dimerization domain"/>
    <property type="match status" value="1"/>
</dbReference>
<dbReference type="SUPFAM" id="SSF51735">
    <property type="entry name" value="NAD(P)-binding Rossmann-fold domains"/>
    <property type="match status" value="1"/>
</dbReference>
<dbReference type="eggNOG" id="COG0373">
    <property type="taxonomic scope" value="Bacteria"/>
</dbReference>